<sequence length="221" mass="23946">MKALHSQLFDTSVIDESWLPVLEPALERYLPGIEEALAGQEFLPAPTNVFAAFSLPLPQVKVLIVGQDPYPTPGHAMGRAFSTAPGVPAPRSLRNIYAELEADLGIAPKVDGDLSAWQKQGVLMLNRVLTVAPGDAGSHRNLGWQHITEAAIKALNKQPMVAILWGKDAQACGAFLPDVPRIESPHPSPLSARRGFFGSRPFSRTNAYLSDQGARSVDWHL</sequence>
<protein>
    <recommendedName>
        <fullName evidence="4 8">Uracil-DNA glycosylase</fullName>
        <shortName evidence="8">UDG</shortName>
        <ecNumber evidence="4 8">3.2.2.27</ecNumber>
    </recommendedName>
</protein>
<dbReference type="SMART" id="SM00987">
    <property type="entry name" value="UreE_C"/>
    <property type="match status" value="1"/>
</dbReference>
<accession>A0A2Z2IYA3</accession>
<dbReference type="NCBIfam" id="TIGR00628">
    <property type="entry name" value="ung"/>
    <property type="match status" value="1"/>
</dbReference>
<dbReference type="PANTHER" id="PTHR11264">
    <property type="entry name" value="URACIL-DNA GLYCOSYLASE"/>
    <property type="match status" value="1"/>
</dbReference>
<proteinExistence type="inferred from homology"/>
<evidence type="ECO:0000313" key="13">
    <source>
        <dbReference type="Proteomes" id="UP000250197"/>
    </source>
</evidence>
<dbReference type="SMART" id="SM00986">
    <property type="entry name" value="UDG"/>
    <property type="match status" value="1"/>
</dbReference>
<dbReference type="NCBIfam" id="NF003588">
    <property type="entry name" value="PRK05254.1-1"/>
    <property type="match status" value="1"/>
</dbReference>
<evidence type="ECO:0000256" key="6">
    <source>
        <dbReference type="ARBA" id="ARBA00022801"/>
    </source>
</evidence>
<comment type="subcellular location">
    <subcellularLocation>
        <location evidence="8">Cytoplasm</location>
    </subcellularLocation>
</comment>
<keyword evidence="7 8" id="KW-0234">DNA repair</keyword>
<feature type="domain" description="Uracil-DNA glycosylase-like" evidence="11">
    <location>
        <begin position="53"/>
        <end position="209"/>
    </location>
</feature>
<dbReference type="Pfam" id="PF03167">
    <property type="entry name" value="UDG"/>
    <property type="match status" value="1"/>
</dbReference>
<dbReference type="Gene3D" id="3.40.470.10">
    <property type="entry name" value="Uracil-DNA glycosylase-like domain"/>
    <property type="match status" value="1"/>
</dbReference>
<dbReference type="SUPFAM" id="SSF52141">
    <property type="entry name" value="Uracil-DNA glycosylase-like"/>
    <property type="match status" value="1"/>
</dbReference>
<dbReference type="Proteomes" id="UP000250197">
    <property type="component" value="Chromosome"/>
</dbReference>
<evidence type="ECO:0000259" key="11">
    <source>
        <dbReference type="SMART" id="SM00986"/>
    </source>
</evidence>
<dbReference type="NCBIfam" id="NF003592">
    <property type="entry name" value="PRK05254.1-5"/>
    <property type="match status" value="1"/>
</dbReference>
<keyword evidence="6 8" id="KW-0378">Hydrolase</keyword>
<evidence type="ECO:0000256" key="7">
    <source>
        <dbReference type="ARBA" id="ARBA00023204"/>
    </source>
</evidence>
<comment type="function">
    <text evidence="2 8 10">Excises uracil residues from the DNA which can arise as a result of misincorporation of dUMP residues by DNA polymerase or due to deamination of cytosine.</text>
</comment>
<feature type="active site" description="Proton acceptor" evidence="8 9">
    <location>
        <position position="68"/>
    </location>
</feature>
<reference evidence="12 13" key="1">
    <citation type="submission" date="2017-05" db="EMBL/GenBank/DDBJ databases">
        <title>Complete genome sequence of Corynebacterium striatum KC-Na-1 isolated from Neophocaena asiaeorientalis in Korea.</title>
        <authorList>
            <person name="Kim J.H."/>
            <person name="Lee K."/>
        </authorList>
    </citation>
    <scope>NUCLEOTIDE SEQUENCE [LARGE SCALE GENOMIC DNA]</scope>
    <source>
        <strain evidence="12 13">KC-Na-01</strain>
    </source>
</reference>
<dbReference type="CDD" id="cd10027">
    <property type="entry name" value="UDG-F1-like"/>
    <property type="match status" value="1"/>
</dbReference>
<dbReference type="GO" id="GO:0004844">
    <property type="term" value="F:uracil DNA N-glycosylase activity"/>
    <property type="evidence" value="ECO:0007669"/>
    <property type="project" value="UniProtKB-UniRule"/>
</dbReference>
<dbReference type="PANTHER" id="PTHR11264:SF0">
    <property type="entry name" value="URACIL-DNA GLYCOSYLASE"/>
    <property type="match status" value="1"/>
</dbReference>
<evidence type="ECO:0000256" key="10">
    <source>
        <dbReference type="RuleBase" id="RU003780"/>
    </source>
</evidence>
<dbReference type="KEGG" id="cstr:CBE89_07695"/>
<dbReference type="GO" id="GO:0097510">
    <property type="term" value="P:base-excision repair, AP site formation via deaminated base removal"/>
    <property type="evidence" value="ECO:0007669"/>
    <property type="project" value="TreeGrafter"/>
</dbReference>
<comment type="similarity">
    <text evidence="3 8 10">Belongs to the uracil-DNA glycosylase (UDG) superfamily. UNG family.</text>
</comment>
<evidence type="ECO:0000256" key="9">
    <source>
        <dbReference type="PROSITE-ProRule" id="PRU10072"/>
    </source>
</evidence>
<keyword evidence="5 8" id="KW-0227">DNA damage</keyword>
<name>A0A2Z2IYA3_CORST</name>
<comment type="catalytic activity">
    <reaction evidence="1 8 10">
        <text>Hydrolyzes single-stranded DNA or mismatched double-stranded DNA and polynucleotides, releasing free uracil.</text>
        <dbReference type="EC" id="3.2.2.27"/>
    </reaction>
</comment>
<evidence type="ECO:0000256" key="3">
    <source>
        <dbReference type="ARBA" id="ARBA00008184"/>
    </source>
</evidence>
<dbReference type="InterPro" id="IPR018085">
    <property type="entry name" value="Ura-DNA_Glyclase_AS"/>
</dbReference>
<evidence type="ECO:0000256" key="5">
    <source>
        <dbReference type="ARBA" id="ARBA00022763"/>
    </source>
</evidence>
<evidence type="ECO:0000256" key="8">
    <source>
        <dbReference type="HAMAP-Rule" id="MF_00148"/>
    </source>
</evidence>
<dbReference type="InterPro" id="IPR005122">
    <property type="entry name" value="Uracil-DNA_glycosylase-like"/>
</dbReference>
<keyword evidence="8" id="KW-0963">Cytoplasm</keyword>
<gene>
    <name evidence="8" type="primary">ung</name>
    <name evidence="12" type="ORF">CBE89_07695</name>
</gene>
<evidence type="ECO:0000256" key="4">
    <source>
        <dbReference type="ARBA" id="ARBA00012030"/>
    </source>
</evidence>
<dbReference type="EC" id="3.2.2.27" evidence="4 8"/>
<evidence type="ECO:0000313" key="12">
    <source>
        <dbReference type="EMBL" id="ART21389.1"/>
    </source>
</evidence>
<dbReference type="EMBL" id="CP021252">
    <property type="protein sequence ID" value="ART21389.1"/>
    <property type="molecule type" value="Genomic_DNA"/>
</dbReference>
<dbReference type="RefSeq" id="WP_086891477.1">
    <property type="nucleotide sequence ID" value="NZ_CP021252.1"/>
</dbReference>
<dbReference type="GO" id="GO:0005737">
    <property type="term" value="C:cytoplasm"/>
    <property type="evidence" value="ECO:0007669"/>
    <property type="project" value="UniProtKB-SubCell"/>
</dbReference>
<dbReference type="HAMAP" id="MF_00148">
    <property type="entry name" value="UDG"/>
    <property type="match status" value="1"/>
</dbReference>
<organism evidence="12 13">
    <name type="scientific">Corynebacterium striatum</name>
    <dbReference type="NCBI Taxonomy" id="43770"/>
    <lineage>
        <taxon>Bacteria</taxon>
        <taxon>Bacillati</taxon>
        <taxon>Actinomycetota</taxon>
        <taxon>Actinomycetes</taxon>
        <taxon>Mycobacteriales</taxon>
        <taxon>Corynebacteriaceae</taxon>
        <taxon>Corynebacterium</taxon>
    </lineage>
</organism>
<evidence type="ECO:0000256" key="2">
    <source>
        <dbReference type="ARBA" id="ARBA00002631"/>
    </source>
</evidence>
<dbReference type="PROSITE" id="PS00130">
    <property type="entry name" value="U_DNA_GLYCOSYLASE"/>
    <property type="match status" value="1"/>
</dbReference>
<dbReference type="InterPro" id="IPR036895">
    <property type="entry name" value="Uracil-DNA_glycosylase-like_sf"/>
</dbReference>
<dbReference type="InterPro" id="IPR002043">
    <property type="entry name" value="UDG_fam1"/>
</dbReference>
<evidence type="ECO:0000256" key="1">
    <source>
        <dbReference type="ARBA" id="ARBA00001400"/>
    </source>
</evidence>
<dbReference type="AlphaFoldDB" id="A0A2Z2IYA3"/>